<reference evidence="1" key="1">
    <citation type="submission" date="2021-07" db="EMBL/GenBank/DDBJ databases">
        <authorList>
            <person name="Durling M."/>
        </authorList>
    </citation>
    <scope>NUCLEOTIDE SEQUENCE</scope>
</reference>
<keyword evidence="2" id="KW-1185">Reference proteome</keyword>
<name>A0A9N9LC18_9HELO</name>
<dbReference type="OrthoDB" id="3900342at2759"/>
<dbReference type="AlphaFoldDB" id="A0A9N9LC18"/>
<gene>
    <name evidence="1" type="ORF">HYFRA_00013923</name>
</gene>
<proteinExistence type="predicted"/>
<dbReference type="Proteomes" id="UP000696280">
    <property type="component" value="Unassembled WGS sequence"/>
</dbReference>
<sequence>MVKDILTVRPGKIKAWSVRHRMTPTSDLLHGNNIMWLHLIPIIFGAGIHTGAIEMEVPGAHIGPECGQERGEERQVMQLGGMPGDRAKAIED</sequence>
<comment type="caution">
    <text evidence="1">The sequence shown here is derived from an EMBL/GenBank/DDBJ whole genome shotgun (WGS) entry which is preliminary data.</text>
</comment>
<organism evidence="1 2">
    <name type="scientific">Hymenoscyphus fraxineus</name>
    <dbReference type="NCBI Taxonomy" id="746836"/>
    <lineage>
        <taxon>Eukaryota</taxon>
        <taxon>Fungi</taxon>
        <taxon>Dikarya</taxon>
        <taxon>Ascomycota</taxon>
        <taxon>Pezizomycotina</taxon>
        <taxon>Leotiomycetes</taxon>
        <taxon>Helotiales</taxon>
        <taxon>Helotiaceae</taxon>
        <taxon>Hymenoscyphus</taxon>
    </lineage>
</organism>
<evidence type="ECO:0000313" key="1">
    <source>
        <dbReference type="EMBL" id="CAG8961470.1"/>
    </source>
</evidence>
<dbReference type="EMBL" id="CAJVRL010000110">
    <property type="protein sequence ID" value="CAG8961470.1"/>
    <property type="molecule type" value="Genomic_DNA"/>
</dbReference>
<protein>
    <submittedName>
        <fullName evidence="1">Uncharacterized protein</fullName>
    </submittedName>
</protein>
<accession>A0A9N9LC18</accession>
<evidence type="ECO:0000313" key="2">
    <source>
        <dbReference type="Proteomes" id="UP000696280"/>
    </source>
</evidence>